<evidence type="ECO:0000259" key="2">
    <source>
        <dbReference type="PROSITE" id="PS51034"/>
    </source>
</evidence>
<dbReference type="PANTHER" id="PTHR22907">
    <property type="entry name" value="GH04558P"/>
    <property type="match status" value="1"/>
</dbReference>
<dbReference type="PROSITE" id="PS51034">
    <property type="entry name" value="ZP_2"/>
    <property type="match status" value="1"/>
</dbReference>
<proteinExistence type="predicted"/>
<dbReference type="AlphaFoldDB" id="A0A1Y3BDJ5"/>
<accession>A0A1Y3BDJ5</accession>
<evidence type="ECO:0000256" key="1">
    <source>
        <dbReference type="ARBA" id="ARBA00022729"/>
    </source>
</evidence>
<evidence type="ECO:0000313" key="4">
    <source>
        <dbReference type="Proteomes" id="UP000194236"/>
    </source>
</evidence>
<dbReference type="OrthoDB" id="6139674at2759"/>
<dbReference type="InterPro" id="IPR001507">
    <property type="entry name" value="ZP_dom"/>
</dbReference>
<organism evidence="3 4">
    <name type="scientific">Euroglyphus maynei</name>
    <name type="common">Mayne's house dust mite</name>
    <dbReference type="NCBI Taxonomy" id="6958"/>
    <lineage>
        <taxon>Eukaryota</taxon>
        <taxon>Metazoa</taxon>
        <taxon>Ecdysozoa</taxon>
        <taxon>Arthropoda</taxon>
        <taxon>Chelicerata</taxon>
        <taxon>Arachnida</taxon>
        <taxon>Acari</taxon>
        <taxon>Acariformes</taxon>
        <taxon>Sarcoptiformes</taxon>
        <taxon>Astigmata</taxon>
        <taxon>Psoroptidia</taxon>
        <taxon>Analgoidea</taxon>
        <taxon>Pyroglyphidae</taxon>
        <taxon>Pyroglyphinae</taxon>
        <taxon>Euroglyphus</taxon>
    </lineage>
</organism>
<keyword evidence="1" id="KW-0732">Signal</keyword>
<sequence>MKIYHQGTQKEIIADNVKIGDRLTLSISIEQQDVYGMKITNCLVRDGLNWGEQPLINDEGCPVDKEIMGPFDYSHNLTRA</sequence>
<comment type="caution">
    <text evidence="3">The sequence shown here is derived from an EMBL/GenBank/DDBJ whole genome shotgun (WGS) entry which is preliminary data.</text>
</comment>
<protein>
    <submittedName>
        <fullName evidence="3">Zona pellucida-like domain containing protein</fullName>
    </submittedName>
</protein>
<reference evidence="3 4" key="1">
    <citation type="submission" date="2017-03" db="EMBL/GenBank/DDBJ databases">
        <title>Genome Survey of Euroglyphus maynei.</title>
        <authorList>
            <person name="Arlian L.G."/>
            <person name="Morgan M.S."/>
            <person name="Rider S.D."/>
        </authorList>
    </citation>
    <scope>NUCLEOTIDE SEQUENCE [LARGE SCALE GENOMIC DNA]</scope>
    <source>
        <strain evidence="3">Arlian Lab</strain>
        <tissue evidence="3">Whole body</tissue>
    </source>
</reference>
<dbReference type="Proteomes" id="UP000194236">
    <property type="component" value="Unassembled WGS sequence"/>
</dbReference>
<feature type="domain" description="ZP" evidence="2">
    <location>
        <begin position="1"/>
        <end position="80"/>
    </location>
</feature>
<dbReference type="PANTHER" id="PTHR22907:SF54">
    <property type="entry name" value="GH04558P"/>
    <property type="match status" value="1"/>
</dbReference>
<gene>
    <name evidence="3" type="ORF">BLA29_012894</name>
</gene>
<evidence type="ECO:0000313" key="3">
    <source>
        <dbReference type="EMBL" id="OTF78932.1"/>
    </source>
</evidence>
<dbReference type="EMBL" id="MUJZ01025656">
    <property type="protein sequence ID" value="OTF78932.1"/>
    <property type="molecule type" value="Genomic_DNA"/>
</dbReference>
<name>A0A1Y3BDJ5_EURMA</name>
<feature type="non-terminal residue" evidence="3">
    <location>
        <position position="80"/>
    </location>
</feature>
<dbReference type="InterPro" id="IPR051962">
    <property type="entry name" value="Cuticlin"/>
</dbReference>
<keyword evidence="4" id="KW-1185">Reference proteome</keyword>